<dbReference type="AlphaFoldDB" id="B7KD78"/>
<dbReference type="PANTHER" id="PTHR42872:SF3">
    <property type="entry name" value="PROTEIN-GLUTAMATE METHYLESTERASE_PROTEIN-GLUTAMINE GLUTAMINASE 1"/>
    <property type="match status" value="1"/>
</dbReference>
<dbReference type="InterPro" id="IPR035909">
    <property type="entry name" value="CheB_C"/>
</dbReference>
<dbReference type="PANTHER" id="PTHR42872">
    <property type="entry name" value="PROTEIN-GLUTAMATE METHYLESTERASE/PROTEIN-GLUTAMINE GLUTAMINASE"/>
    <property type="match status" value="1"/>
</dbReference>
<dbReference type="KEGG" id="cyc:PCC7424_0432"/>
<dbReference type="eggNOG" id="COG2201">
    <property type="taxonomic scope" value="Bacteria"/>
</dbReference>
<dbReference type="GO" id="GO:0006935">
    <property type="term" value="P:chemotaxis"/>
    <property type="evidence" value="ECO:0007669"/>
    <property type="project" value="UniProtKB-UniRule"/>
</dbReference>
<dbReference type="InterPro" id="IPR000673">
    <property type="entry name" value="Sig_transdc_resp-reg_Me-estase"/>
</dbReference>
<feature type="active site" evidence="4">
    <location>
        <position position="149"/>
    </location>
</feature>
<dbReference type="RefSeq" id="WP_012597845.1">
    <property type="nucleotide sequence ID" value="NC_011729.1"/>
</dbReference>
<dbReference type="Gene3D" id="3.40.50.180">
    <property type="entry name" value="Methylesterase CheB, C-terminal domain"/>
    <property type="match status" value="1"/>
</dbReference>
<accession>B7KD78</accession>
<keyword evidence="1 4" id="KW-0378">Hydrolase</keyword>
<feature type="active site" evidence="4">
    <location>
        <position position="56"/>
    </location>
</feature>
<reference evidence="7" key="1">
    <citation type="journal article" date="2011" name="MBio">
        <title>Novel metabolic attributes of the genus Cyanothece, comprising a group of unicellular nitrogen-fixing Cyanobacteria.</title>
        <authorList>
            <person name="Bandyopadhyay A."/>
            <person name="Elvitigala T."/>
            <person name="Welsh E."/>
            <person name="Stockel J."/>
            <person name="Liberton M."/>
            <person name="Min H."/>
            <person name="Sherman L.A."/>
            <person name="Pakrasi H.B."/>
        </authorList>
    </citation>
    <scope>NUCLEOTIDE SEQUENCE [LARGE SCALE GENOMIC DNA]</scope>
    <source>
        <strain evidence="7">PCC 7424</strain>
    </source>
</reference>
<evidence type="ECO:0000313" key="6">
    <source>
        <dbReference type="EMBL" id="ACK68898.1"/>
    </source>
</evidence>
<evidence type="ECO:0000256" key="4">
    <source>
        <dbReference type="PROSITE-ProRule" id="PRU00050"/>
    </source>
</evidence>
<protein>
    <recommendedName>
        <fullName evidence="2">protein-glutamate methylesterase</fullName>
        <ecNumber evidence="2">3.1.1.61</ecNumber>
    </recommendedName>
</protein>
<dbReference type="HOGENOM" id="CLU_000445_51_2_3"/>
<dbReference type="Proteomes" id="UP000002384">
    <property type="component" value="Chromosome"/>
</dbReference>
<keyword evidence="4" id="KW-0145">Chemotaxis</keyword>
<feature type="active site" evidence="4">
    <location>
        <position position="29"/>
    </location>
</feature>
<dbReference type="Pfam" id="PF01339">
    <property type="entry name" value="CheB_methylest"/>
    <property type="match status" value="1"/>
</dbReference>
<dbReference type="SUPFAM" id="SSF52738">
    <property type="entry name" value="Methylesterase CheB, C-terminal domain"/>
    <property type="match status" value="1"/>
</dbReference>
<dbReference type="CDD" id="cd16433">
    <property type="entry name" value="CheB"/>
    <property type="match status" value="1"/>
</dbReference>
<dbReference type="STRING" id="65393.PCC7424_0432"/>
<keyword evidence="7" id="KW-1185">Reference proteome</keyword>
<dbReference type="GO" id="GO:0008984">
    <property type="term" value="F:protein-glutamate methylesterase activity"/>
    <property type="evidence" value="ECO:0007669"/>
    <property type="project" value="UniProtKB-EC"/>
</dbReference>
<evidence type="ECO:0000256" key="1">
    <source>
        <dbReference type="ARBA" id="ARBA00022801"/>
    </source>
</evidence>
<dbReference type="EC" id="3.1.1.61" evidence="2"/>
<name>B7KD78_GLOC7</name>
<organism evidence="6 7">
    <name type="scientific">Gloeothece citriformis (strain PCC 7424)</name>
    <name type="common">Cyanothece sp. (strain PCC 7424)</name>
    <dbReference type="NCBI Taxonomy" id="65393"/>
    <lineage>
        <taxon>Bacteria</taxon>
        <taxon>Bacillati</taxon>
        <taxon>Cyanobacteriota</taxon>
        <taxon>Cyanophyceae</taxon>
        <taxon>Oscillatoriophycideae</taxon>
        <taxon>Chroococcales</taxon>
        <taxon>Aphanothecaceae</taxon>
        <taxon>Gloeothece</taxon>
        <taxon>Gloeothece citriformis</taxon>
    </lineage>
</organism>
<sequence>MNTINAQEGDEFPRHFPDTQFDIIAMAASAGGLKALSEVLSHLPSNFPAAIVIVQHLDPSSRSFMSQILTRRTTLEVKQAEEGDTLEPGSIYIAPPNYHVLVNSNGTLSLTQSKLVHFVRPSADLLFDSVAKSYKNRAIAVILSGTGKDGSVGIKTIQEMEGVVIVQDEKTSEYFGMPDAAIKTGKVDYIVPLDEIASLLLTLVTENDPKMR</sequence>
<proteinExistence type="predicted"/>
<evidence type="ECO:0000256" key="3">
    <source>
        <dbReference type="ARBA" id="ARBA00048267"/>
    </source>
</evidence>
<comment type="catalytic activity">
    <reaction evidence="3">
        <text>[protein]-L-glutamate 5-O-methyl ester + H2O = L-glutamyl-[protein] + methanol + H(+)</text>
        <dbReference type="Rhea" id="RHEA:23236"/>
        <dbReference type="Rhea" id="RHEA-COMP:10208"/>
        <dbReference type="Rhea" id="RHEA-COMP:10311"/>
        <dbReference type="ChEBI" id="CHEBI:15377"/>
        <dbReference type="ChEBI" id="CHEBI:15378"/>
        <dbReference type="ChEBI" id="CHEBI:17790"/>
        <dbReference type="ChEBI" id="CHEBI:29973"/>
        <dbReference type="ChEBI" id="CHEBI:82795"/>
        <dbReference type="EC" id="3.1.1.61"/>
    </reaction>
</comment>
<feature type="domain" description="CheB-type methylesterase" evidence="5">
    <location>
        <begin position="17"/>
        <end position="207"/>
    </location>
</feature>
<dbReference type="EMBL" id="CP001291">
    <property type="protein sequence ID" value="ACK68898.1"/>
    <property type="molecule type" value="Genomic_DNA"/>
</dbReference>
<dbReference type="PROSITE" id="PS50122">
    <property type="entry name" value="CHEB"/>
    <property type="match status" value="1"/>
</dbReference>
<evidence type="ECO:0000256" key="2">
    <source>
        <dbReference type="ARBA" id="ARBA00039140"/>
    </source>
</evidence>
<dbReference type="GO" id="GO:0000156">
    <property type="term" value="F:phosphorelay response regulator activity"/>
    <property type="evidence" value="ECO:0007669"/>
    <property type="project" value="InterPro"/>
</dbReference>
<gene>
    <name evidence="6" type="ordered locus">PCC7424_0432</name>
</gene>
<dbReference type="GO" id="GO:0005737">
    <property type="term" value="C:cytoplasm"/>
    <property type="evidence" value="ECO:0007669"/>
    <property type="project" value="InterPro"/>
</dbReference>
<evidence type="ECO:0000259" key="5">
    <source>
        <dbReference type="PROSITE" id="PS50122"/>
    </source>
</evidence>
<evidence type="ECO:0000313" key="7">
    <source>
        <dbReference type="Proteomes" id="UP000002384"/>
    </source>
</evidence>